<protein>
    <recommendedName>
        <fullName evidence="7">TECPR1-like DysF domain-containing protein</fullName>
    </recommendedName>
</protein>
<dbReference type="InterPro" id="IPR010482">
    <property type="entry name" value="TECPR1-like_DysF"/>
</dbReference>
<feature type="transmembrane region" description="Helical" evidence="6">
    <location>
        <begin position="12"/>
        <end position="35"/>
    </location>
</feature>
<dbReference type="PANTHER" id="PTHR31679">
    <property type="entry name" value="PEROXISOMAL MEMBRANE PROTEIN PEX30-RELATED"/>
    <property type="match status" value="1"/>
</dbReference>
<keyword evidence="3 6" id="KW-1133">Transmembrane helix</keyword>
<feature type="domain" description="TECPR1-like DysF" evidence="7">
    <location>
        <begin position="17"/>
        <end position="422"/>
    </location>
</feature>
<evidence type="ECO:0000256" key="5">
    <source>
        <dbReference type="SAM" id="MobiDB-lite"/>
    </source>
</evidence>
<dbReference type="Proteomes" id="UP000076871">
    <property type="component" value="Unassembled WGS sequence"/>
</dbReference>
<evidence type="ECO:0000259" key="7">
    <source>
        <dbReference type="Pfam" id="PF06398"/>
    </source>
</evidence>
<comment type="subcellular location">
    <subcellularLocation>
        <location evidence="1">Endomembrane system</location>
    </subcellularLocation>
</comment>
<feature type="region of interest" description="Disordered" evidence="5">
    <location>
        <begin position="323"/>
        <end position="387"/>
    </location>
</feature>
<dbReference type="STRING" id="1314785.A0A165DDC2"/>
<dbReference type="PANTHER" id="PTHR31679:SF2">
    <property type="entry name" value="PEROXISOMAL MEMBRANE PROTEIN PEX30-RELATED"/>
    <property type="match status" value="1"/>
</dbReference>
<evidence type="ECO:0000256" key="6">
    <source>
        <dbReference type="SAM" id="Phobius"/>
    </source>
</evidence>
<accession>A0A165DDC2</accession>
<name>A0A165DDC2_9APHY</name>
<dbReference type="GO" id="GO:0012505">
    <property type="term" value="C:endomembrane system"/>
    <property type="evidence" value="ECO:0007669"/>
    <property type="project" value="UniProtKB-SubCell"/>
</dbReference>
<feature type="transmembrane region" description="Helical" evidence="6">
    <location>
        <begin position="158"/>
        <end position="176"/>
    </location>
</feature>
<gene>
    <name evidence="8" type="ORF">LAESUDRAFT_727795</name>
</gene>
<feature type="compositionally biased region" description="Basic and acidic residues" evidence="5">
    <location>
        <begin position="323"/>
        <end position="336"/>
    </location>
</feature>
<dbReference type="InterPro" id="IPR052646">
    <property type="entry name" value="Peroxisomal_PEX28-32"/>
</dbReference>
<reference evidence="8 9" key="1">
    <citation type="journal article" date="2016" name="Mol. Biol. Evol.">
        <title>Comparative Genomics of Early-Diverging Mushroom-Forming Fungi Provides Insights into the Origins of Lignocellulose Decay Capabilities.</title>
        <authorList>
            <person name="Nagy L.G."/>
            <person name="Riley R."/>
            <person name="Tritt A."/>
            <person name="Adam C."/>
            <person name="Daum C."/>
            <person name="Floudas D."/>
            <person name="Sun H."/>
            <person name="Yadav J.S."/>
            <person name="Pangilinan J."/>
            <person name="Larsson K.H."/>
            <person name="Matsuura K."/>
            <person name="Barry K."/>
            <person name="Labutti K."/>
            <person name="Kuo R."/>
            <person name="Ohm R.A."/>
            <person name="Bhattacharya S.S."/>
            <person name="Shirouzu T."/>
            <person name="Yoshinaga Y."/>
            <person name="Martin F.M."/>
            <person name="Grigoriev I.V."/>
            <person name="Hibbett D.S."/>
        </authorList>
    </citation>
    <scope>NUCLEOTIDE SEQUENCE [LARGE SCALE GENOMIC DNA]</scope>
    <source>
        <strain evidence="8 9">93-53</strain>
    </source>
</reference>
<dbReference type="AlphaFoldDB" id="A0A165DDC2"/>
<proteinExistence type="predicted"/>
<evidence type="ECO:0000256" key="4">
    <source>
        <dbReference type="ARBA" id="ARBA00023136"/>
    </source>
</evidence>
<keyword evidence="2 6" id="KW-0812">Transmembrane</keyword>
<evidence type="ECO:0000256" key="1">
    <source>
        <dbReference type="ARBA" id="ARBA00004308"/>
    </source>
</evidence>
<sequence length="505" mass="56171">MSTSTENSSQPSLVEFLNTLPSPLITALVGLAPYIARIRRLALVLSWKSSWEDSWIAIAALWAICLLAEPGLRYMLPFAILLTLLIAKRRPKPESELHVMTEENLQQAISDLTIIHSLLPAILTPPQVPSQSLPALVLLRIFGLLYVPYLVLTRLVRLRVLLAVLGTIVLTWRARWAALVRRALWRSAYIRWAIYRLWAYLCGQPFAPQAVSSSSPTNATVSATATPTSDSHQPAEIVRFLFTIYENQRWWVGLDWTAALLPNERPSWCSASLQPVAPPATFALPASTTIYMPGPDGARVKRIARWKWAEPEWRVGLHREGEAAARVEKPLPKDEAPGTASASAARMLKAAGKIREGSVSMSGSPERSREKEKEKDEGENEERKDGEIFTDVDGWVYADNKWEGGNAKAGMGKYTRYRRWTRIAILIETVDSVGPGEMGIQRDGEEQKPATVTKSDDSPIPPQWEPAQGRHDSLDKKHHGDSAHGDEDSLTRRLKAVVQNAVPPP</sequence>
<organism evidence="8 9">
    <name type="scientific">Laetiporus sulphureus 93-53</name>
    <dbReference type="NCBI Taxonomy" id="1314785"/>
    <lineage>
        <taxon>Eukaryota</taxon>
        <taxon>Fungi</taxon>
        <taxon>Dikarya</taxon>
        <taxon>Basidiomycota</taxon>
        <taxon>Agaricomycotina</taxon>
        <taxon>Agaricomycetes</taxon>
        <taxon>Polyporales</taxon>
        <taxon>Laetiporus</taxon>
    </lineage>
</organism>
<evidence type="ECO:0000313" key="8">
    <source>
        <dbReference type="EMBL" id="KZT04622.1"/>
    </source>
</evidence>
<feature type="region of interest" description="Disordered" evidence="5">
    <location>
        <begin position="434"/>
        <end position="505"/>
    </location>
</feature>
<keyword evidence="4 6" id="KW-0472">Membrane</keyword>
<dbReference type="GeneID" id="63826320"/>
<evidence type="ECO:0000256" key="3">
    <source>
        <dbReference type="ARBA" id="ARBA00022989"/>
    </source>
</evidence>
<feature type="compositionally biased region" description="Basic and acidic residues" evidence="5">
    <location>
        <begin position="366"/>
        <end position="387"/>
    </location>
</feature>
<feature type="compositionally biased region" description="Basic and acidic residues" evidence="5">
    <location>
        <begin position="468"/>
        <end position="491"/>
    </location>
</feature>
<dbReference type="RefSeq" id="XP_040762362.1">
    <property type="nucleotide sequence ID" value="XM_040909291.1"/>
</dbReference>
<dbReference type="GO" id="GO:0005778">
    <property type="term" value="C:peroxisomal membrane"/>
    <property type="evidence" value="ECO:0007669"/>
    <property type="project" value="TreeGrafter"/>
</dbReference>
<evidence type="ECO:0000313" key="9">
    <source>
        <dbReference type="Proteomes" id="UP000076871"/>
    </source>
</evidence>
<feature type="transmembrane region" description="Helical" evidence="6">
    <location>
        <begin position="55"/>
        <end position="87"/>
    </location>
</feature>
<dbReference type="OrthoDB" id="5586090at2759"/>
<dbReference type="Pfam" id="PF06398">
    <property type="entry name" value="Pex24p"/>
    <property type="match status" value="1"/>
</dbReference>
<dbReference type="EMBL" id="KV427635">
    <property type="protein sequence ID" value="KZT04622.1"/>
    <property type="molecule type" value="Genomic_DNA"/>
</dbReference>
<evidence type="ECO:0000256" key="2">
    <source>
        <dbReference type="ARBA" id="ARBA00022692"/>
    </source>
</evidence>
<feature type="transmembrane region" description="Helical" evidence="6">
    <location>
        <begin position="133"/>
        <end position="152"/>
    </location>
</feature>
<keyword evidence="9" id="KW-1185">Reference proteome</keyword>
<dbReference type="InParanoid" id="A0A165DDC2"/>
<dbReference type="GO" id="GO:0007031">
    <property type="term" value="P:peroxisome organization"/>
    <property type="evidence" value="ECO:0007669"/>
    <property type="project" value="UniProtKB-ARBA"/>
</dbReference>